<feature type="signal peptide" evidence="1">
    <location>
        <begin position="1"/>
        <end position="18"/>
    </location>
</feature>
<evidence type="ECO:0000313" key="2">
    <source>
        <dbReference type="EMBL" id="CZT46433.1"/>
    </source>
</evidence>
<accession>A0A1E1MBH1</accession>
<dbReference type="Proteomes" id="UP000177625">
    <property type="component" value="Unassembled WGS sequence"/>
</dbReference>
<protein>
    <submittedName>
        <fullName evidence="2">Uncharacterized protein</fullName>
    </submittedName>
</protein>
<keyword evidence="1" id="KW-0732">Signal</keyword>
<name>A0A1E1MBH1_RHYSE</name>
<gene>
    <name evidence="2" type="ORF">RSE6_06859</name>
</gene>
<feature type="chain" id="PRO_5009448172" evidence="1">
    <location>
        <begin position="19"/>
        <end position="46"/>
    </location>
</feature>
<dbReference type="EMBL" id="FJVC01000245">
    <property type="protein sequence ID" value="CZT46433.1"/>
    <property type="molecule type" value="Genomic_DNA"/>
</dbReference>
<keyword evidence="3" id="KW-1185">Reference proteome</keyword>
<evidence type="ECO:0000256" key="1">
    <source>
        <dbReference type="SAM" id="SignalP"/>
    </source>
</evidence>
<proteinExistence type="predicted"/>
<sequence length="46" mass="5099">MWILGGLVWVLENGGWVALSGWLEGHRGIGEVDLHLSNICILFEHA</sequence>
<dbReference type="AlphaFoldDB" id="A0A1E1MBH1"/>
<evidence type="ECO:0000313" key="3">
    <source>
        <dbReference type="Proteomes" id="UP000177625"/>
    </source>
</evidence>
<reference evidence="3" key="1">
    <citation type="submission" date="2016-03" db="EMBL/GenBank/DDBJ databases">
        <authorList>
            <person name="Guldener U."/>
        </authorList>
    </citation>
    <scope>NUCLEOTIDE SEQUENCE [LARGE SCALE GENOMIC DNA]</scope>
</reference>
<organism evidence="2 3">
    <name type="scientific">Rhynchosporium secalis</name>
    <name type="common">Barley scald fungus</name>
    <dbReference type="NCBI Taxonomy" id="38038"/>
    <lineage>
        <taxon>Eukaryota</taxon>
        <taxon>Fungi</taxon>
        <taxon>Dikarya</taxon>
        <taxon>Ascomycota</taxon>
        <taxon>Pezizomycotina</taxon>
        <taxon>Leotiomycetes</taxon>
        <taxon>Helotiales</taxon>
        <taxon>Ploettnerulaceae</taxon>
        <taxon>Rhynchosporium</taxon>
    </lineage>
</organism>